<dbReference type="Proteomes" id="UP001143370">
    <property type="component" value="Unassembled WGS sequence"/>
</dbReference>
<dbReference type="PROSITE" id="PS51318">
    <property type="entry name" value="TAT"/>
    <property type="match status" value="1"/>
</dbReference>
<keyword evidence="2" id="KW-0732">Signal</keyword>
<keyword evidence="4" id="KW-1185">Reference proteome</keyword>
<comment type="caution">
    <text evidence="3">The sequence shown here is derived from an EMBL/GenBank/DDBJ whole genome shotgun (WGS) entry which is preliminary data.</text>
</comment>
<dbReference type="InterPro" id="IPR006311">
    <property type="entry name" value="TAT_signal"/>
</dbReference>
<feature type="compositionally biased region" description="Low complexity" evidence="1">
    <location>
        <begin position="24"/>
        <end position="35"/>
    </location>
</feature>
<organism evidence="3 4">
    <name type="scientific">Ancylobacter dichloromethanicus</name>
    <dbReference type="NCBI Taxonomy" id="518825"/>
    <lineage>
        <taxon>Bacteria</taxon>
        <taxon>Pseudomonadati</taxon>
        <taxon>Pseudomonadota</taxon>
        <taxon>Alphaproteobacteria</taxon>
        <taxon>Hyphomicrobiales</taxon>
        <taxon>Xanthobacteraceae</taxon>
        <taxon>Ancylobacter</taxon>
    </lineage>
</organism>
<reference evidence="3" key="1">
    <citation type="journal article" date="2014" name="Int. J. Syst. Evol. Microbiol.">
        <title>Complete genome sequence of Corynebacterium casei LMG S-19264T (=DSM 44701T), isolated from a smear-ripened cheese.</title>
        <authorList>
            <consortium name="US DOE Joint Genome Institute (JGI-PGF)"/>
            <person name="Walter F."/>
            <person name="Albersmeier A."/>
            <person name="Kalinowski J."/>
            <person name="Ruckert C."/>
        </authorList>
    </citation>
    <scope>NUCLEOTIDE SEQUENCE</scope>
    <source>
        <strain evidence="3">VKM B-2484</strain>
    </source>
</reference>
<gene>
    <name evidence="3" type="ORF">GCM10017643_37960</name>
</gene>
<proteinExistence type="predicted"/>
<dbReference type="EMBL" id="BSFJ01000032">
    <property type="protein sequence ID" value="GLK73678.1"/>
    <property type="molecule type" value="Genomic_DNA"/>
</dbReference>
<dbReference type="InterPro" id="IPR024447">
    <property type="entry name" value="YXWGXW_rpt"/>
</dbReference>
<dbReference type="RefSeq" id="WP_213373693.1">
    <property type="nucleotide sequence ID" value="NZ_BSFJ01000032.1"/>
</dbReference>
<evidence type="ECO:0000313" key="4">
    <source>
        <dbReference type="Proteomes" id="UP001143370"/>
    </source>
</evidence>
<feature type="chain" id="PRO_5040858158" description="YXWGXW repeat-containing protein" evidence="2">
    <location>
        <begin position="24"/>
        <end position="108"/>
    </location>
</feature>
<evidence type="ECO:0000256" key="1">
    <source>
        <dbReference type="SAM" id="MobiDB-lite"/>
    </source>
</evidence>
<sequence length="108" mass="12468">MLSRRSLLKAAAASLLAAPLAVAGGKDAQAQSAPTSRPPAPRREPRPAPRRGYTWVPGHWAWMPRRGWVWSAGHWEENRRGFDFVGPRWVFRRGQWVYEPGRWVRAWR</sequence>
<evidence type="ECO:0000256" key="2">
    <source>
        <dbReference type="SAM" id="SignalP"/>
    </source>
</evidence>
<name>A0A9W6N0Z7_9HYPH</name>
<dbReference type="AlphaFoldDB" id="A0A9W6N0Z7"/>
<reference evidence="3" key="2">
    <citation type="submission" date="2023-01" db="EMBL/GenBank/DDBJ databases">
        <authorList>
            <person name="Sun Q."/>
            <person name="Evtushenko L."/>
        </authorList>
    </citation>
    <scope>NUCLEOTIDE SEQUENCE</scope>
    <source>
        <strain evidence="3">VKM B-2484</strain>
    </source>
</reference>
<feature type="signal peptide" evidence="2">
    <location>
        <begin position="1"/>
        <end position="23"/>
    </location>
</feature>
<accession>A0A9W6N0Z7</accession>
<evidence type="ECO:0000313" key="3">
    <source>
        <dbReference type="EMBL" id="GLK73678.1"/>
    </source>
</evidence>
<evidence type="ECO:0008006" key="5">
    <source>
        <dbReference type="Google" id="ProtNLM"/>
    </source>
</evidence>
<protein>
    <recommendedName>
        <fullName evidence="5">YXWGXW repeat-containing protein</fullName>
    </recommendedName>
</protein>
<dbReference type="Pfam" id="PF12779">
    <property type="entry name" value="WXXGXW"/>
    <property type="match status" value="1"/>
</dbReference>
<feature type="region of interest" description="Disordered" evidence="1">
    <location>
        <begin position="24"/>
        <end position="51"/>
    </location>
</feature>